<protein>
    <recommendedName>
        <fullName evidence="4">Fibronectin type-III domain-containing protein</fullName>
    </recommendedName>
</protein>
<name>A0A532V5U7_UNCL8</name>
<accession>A0A532V5U7</accession>
<comment type="caution">
    <text evidence="2">The sequence shown here is derived from an EMBL/GenBank/DDBJ whole genome shotgun (WGS) entry which is preliminary data.</text>
</comment>
<evidence type="ECO:0008006" key="4">
    <source>
        <dbReference type="Google" id="ProtNLM"/>
    </source>
</evidence>
<organism evidence="2 3">
    <name type="scientific">candidate division LCP-89 bacterium B3_LCP</name>
    <dbReference type="NCBI Taxonomy" id="2012998"/>
    <lineage>
        <taxon>Bacteria</taxon>
        <taxon>Pseudomonadati</taxon>
        <taxon>Bacteria division LCP-89</taxon>
    </lineage>
</organism>
<evidence type="ECO:0000313" key="2">
    <source>
        <dbReference type="EMBL" id="TKJ42327.1"/>
    </source>
</evidence>
<gene>
    <name evidence="2" type="ORF">CEE37_01205</name>
</gene>
<sequence length="921" mass="103740">MNMIRKRISFSLMIGLMVLVTIAGARDDQSIIQKYQPPETAIANIARYNRVHRKGNIWMNFTNWGFFGNYSNGDPDAMEDPEYPGTWAPQCEYPGASDVQYLFMAAIWVGALVEEAGFYFPRISVGSEGWTGPGRNNFELEPGEIGGLPQKEHGIRERSTIQNSYNRLGEYVYDEDAIAEQDYLAVYTDTLDAQFWTGSDIVDGPHFPLGVRISQSSYSWSYNYAQDFILIDYEFENIASNFLRNFYIGLYVDADVGLLGSPSYYEDDICGFQRWYYYDRYLPDGSTVPDSLIINTAYISDNDGRPQTIDSGNDYTCPDVTGTRVVRAPNPRLETSFNWWISNGNSDLDFGPSWLTDGSEGNWTATYGTPNGDARKYFVMSNGEFDYDQIHVADDSWIEDNPQITYDEDSVATIHPWKIEEYSEAGDLANGYDTRYLISWGPLGIRDHQEPGTGEWVYRLNPGEKFHMTMAYIAGANFHTPDAPQGNVSGTNPVNESLFNFAHLQHNAAWAARVFDNDMVDTNGDGWYGEDVGSDMLYAENIGDSVIYFGEFIDIYPGPDADGTERNGKLDANEDGISRPEFVYDPRYGELNIGYTQYNNVIDLGDGIPDFKGPPPPPIPELSYELTETEVILRWNNNSEDQEYFDPFSHAQDFEGYRIYVSNTGLEYDYQLLAEFDVVDFAYYSITDSLATIPDAQTNGAATIDTLGDGLTYYRKPVNTNTGLLAIEETDSTYIYAINNAHALFPRYYSVTAFDFGDPSSGTEPLETARNANRVYVAPSGNPQNKVSVVPNPYRAYEDYTQTYIETSPGSGLSWENQDDGTPDYFPQTDRRLEFINLPIKCLIRIYTVAGDLVQIIPHTTEIINNFGDPNTGWVSDHSEGWDLNNRNGQQVVSGLYMFSVENLTSGNEGNIEVGKFVIIR</sequence>
<dbReference type="Proteomes" id="UP000319619">
    <property type="component" value="Unassembled WGS sequence"/>
</dbReference>
<proteinExistence type="predicted"/>
<keyword evidence="1" id="KW-0732">Signal</keyword>
<evidence type="ECO:0000313" key="3">
    <source>
        <dbReference type="Proteomes" id="UP000319619"/>
    </source>
</evidence>
<feature type="signal peptide" evidence="1">
    <location>
        <begin position="1"/>
        <end position="25"/>
    </location>
</feature>
<dbReference type="AlphaFoldDB" id="A0A532V5U7"/>
<evidence type="ECO:0000256" key="1">
    <source>
        <dbReference type="SAM" id="SignalP"/>
    </source>
</evidence>
<dbReference type="EMBL" id="NJBN01000001">
    <property type="protein sequence ID" value="TKJ42327.1"/>
    <property type="molecule type" value="Genomic_DNA"/>
</dbReference>
<reference evidence="2 3" key="1">
    <citation type="submission" date="2017-06" db="EMBL/GenBank/DDBJ databases">
        <title>Novel microbial phyla capable of carbon fixation and sulfur reduction in deep-sea sediments.</title>
        <authorList>
            <person name="Huang J."/>
            <person name="Baker B."/>
            <person name="Wang Y."/>
        </authorList>
    </citation>
    <scope>NUCLEOTIDE SEQUENCE [LARGE SCALE GENOMIC DNA]</scope>
    <source>
        <strain evidence="2">B3_LCP</strain>
    </source>
</reference>
<feature type="chain" id="PRO_5022196551" description="Fibronectin type-III domain-containing protein" evidence="1">
    <location>
        <begin position="26"/>
        <end position="921"/>
    </location>
</feature>